<dbReference type="InterPro" id="IPR036005">
    <property type="entry name" value="Creatinase/aminopeptidase-like"/>
</dbReference>
<dbReference type="SMART" id="SM01011">
    <property type="entry name" value="AMP_N"/>
    <property type="match status" value="1"/>
</dbReference>
<evidence type="ECO:0000256" key="2">
    <source>
        <dbReference type="ARBA" id="ARBA00008766"/>
    </source>
</evidence>
<gene>
    <name evidence="8" type="ORF">HYPBUDRAFT_110927</name>
</gene>
<name>A0A1E4RGY8_9ASCO</name>
<evidence type="ECO:0000313" key="9">
    <source>
        <dbReference type="Proteomes" id="UP000095085"/>
    </source>
</evidence>
<organism evidence="8 9">
    <name type="scientific">Hyphopichia burtonii NRRL Y-1933</name>
    <dbReference type="NCBI Taxonomy" id="984485"/>
    <lineage>
        <taxon>Eukaryota</taxon>
        <taxon>Fungi</taxon>
        <taxon>Dikarya</taxon>
        <taxon>Ascomycota</taxon>
        <taxon>Saccharomycotina</taxon>
        <taxon>Pichiomycetes</taxon>
        <taxon>Debaryomycetaceae</taxon>
        <taxon>Hyphopichia</taxon>
    </lineage>
</organism>
<dbReference type="PROSITE" id="PS00491">
    <property type="entry name" value="PROLINE_PEPTIDASE"/>
    <property type="match status" value="1"/>
</dbReference>
<dbReference type="Gene3D" id="3.90.230.10">
    <property type="entry name" value="Creatinase/methionine aminopeptidase superfamily"/>
    <property type="match status" value="1"/>
</dbReference>
<dbReference type="InterPro" id="IPR052433">
    <property type="entry name" value="X-Pro_dipept-like"/>
</dbReference>
<dbReference type="SUPFAM" id="SSF55920">
    <property type="entry name" value="Creatinase/aminopeptidase"/>
    <property type="match status" value="1"/>
</dbReference>
<dbReference type="Gene3D" id="3.40.350.10">
    <property type="entry name" value="Creatinase/prolidase N-terminal domain"/>
    <property type="match status" value="1"/>
</dbReference>
<comment type="similarity">
    <text evidence="2 6">Belongs to the peptidase M24B family.</text>
</comment>
<dbReference type="GeneID" id="30993345"/>
<comment type="cofactor">
    <cofactor evidence="1">
        <name>Mn(2+)</name>
        <dbReference type="ChEBI" id="CHEBI:29035"/>
    </cofactor>
</comment>
<keyword evidence="5" id="KW-0464">Manganese</keyword>
<dbReference type="STRING" id="984485.A0A1E4RGY8"/>
<dbReference type="SUPFAM" id="SSF53092">
    <property type="entry name" value="Creatinase/prolidase N-terminal domain"/>
    <property type="match status" value="1"/>
</dbReference>
<reference evidence="9" key="1">
    <citation type="submission" date="2016-05" db="EMBL/GenBank/DDBJ databases">
        <title>Comparative genomics of biotechnologically important yeasts.</title>
        <authorList>
            <consortium name="DOE Joint Genome Institute"/>
            <person name="Riley R."/>
            <person name="Haridas S."/>
            <person name="Wolfe K.H."/>
            <person name="Lopes M.R."/>
            <person name="Hittinger C.T."/>
            <person name="Goker M."/>
            <person name="Salamov A."/>
            <person name="Wisecaver J."/>
            <person name="Long T.M."/>
            <person name="Aerts A.L."/>
            <person name="Barry K."/>
            <person name="Choi C."/>
            <person name="Clum A."/>
            <person name="Coughlan A.Y."/>
            <person name="Deshpande S."/>
            <person name="Douglass A.P."/>
            <person name="Hanson S.J."/>
            <person name="Klenk H.-P."/>
            <person name="Labutti K."/>
            <person name="Lapidus A."/>
            <person name="Lindquist E."/>
            <person name="Lipzen A."/>
            <person name="Meier-Kolthoff J.P."/>
            <person name="Ohm R.A."/>
            <person name="Otillar R.P."/>
            <person name="Pangilinan J."/>
            <person name="Peng Y."/>
            <person name="Rokas A."/>
            <person name="Rosa C.A."/>
            <person name="Scheuner C."/>
            <person name="Sibirny A.A."/>
            <person name="Slot J.C."/>
            <person name="Stielow J.B."/>
            <person name="Sun H."/>
            <person name="Kurtzman C.P."/>
            <person name="Blackwell M."/>
            <person name="Grigoriev I.V."/>
            <person name="Jeffries T.W."/>
        </authorList>
    </citation>
    <scope>NUCLEOTIDE SEQUENCE [LARGE SCALE GENOMIC DNA]</scope>
    <source>
        <strain evidence="9">NRRL Y-1933</strain>
    </source>
</reference>
<dbReference type="InterPro" id="IPR029149">
    <property type="entry name" value="Creatin/AminoP/Spt16_N"/>
</dbReference>
<dbReference type="GO" id="GO:0005739">
    <property type="term" value="C:mitochondrion"/>
    <property type="evidence" value="ECO:0007669"/>
    <property type="project" value="TreeGrafter"/>
</dbReference>
<accession>A0A1E4RGY8</accession>
<dbReference type="InterPro" id="IPR001131">
    <property type="entry name" value="Peptidase_M24B_aminopep-P_CS"/>
</dbReference>
<dbReference type="InterPro" id="IPR000994">
    <property type="entry name" value="Pept_M24"/>
</dbReference>
<dbReference type="GO" id="GO:0070006">
    <property type="term" value="F:metalloaminopeptidase activity"/>
    <property type="evidence" value="ECO:0007669"/>
    <property type="project" value="InterPro"/>
</dbReference>
<evidence type="ECO:0000259" key="7">
    <source>
        <dbReference type="SMART" id="SM01011"/>
    </source>
</evidence>
<evidence type="ECO:0000256" key="3">
    <source>
        <dbReference type="ARBA" id="ARBA00022723"/>
    </source>
</evidence>
<feature type="domain" description="Aminopeptidase P N-terminal" evidence="7">
    <location>
        <begin position="50"/>
        <end position="189"/>
    </location>
</feature>
<sequence length="517" mass="58050">MRSIRAGNVYGSKRCLQIETRPAELFSTGQPTHETRRHYLPEPGYLTPGISALEYYDRRAELMAQLPAKSIVILVGNQVQFSSGSVFHEFQQDNDLYYLTGWLEPDSVAIIEKTLNTGSDEDIALHMLVPTKNPAVELWEGERSGMQGAYDFFNADYVEDINKIDRYLDGLLKKNEYVYWDDKNKSKSGVNNSSKFQTFFNNFSVHKIPNTINETLKNSRNCLIRSIKPTIAKQRSIKSPAEIKVMHKAGQISSRAINKAIAKVGSDDPIHTEKTLSKYLDYQFVKGGCDRQAYIPVVASGSNALIIHYTRNDDLLYKDEMVFVDAGGKLGGYCADISRTWPNSPKGFTPEQKDIYQVVLNANKVCIDQCFESNQVSLNDIHEVSVKVLTQELKNLPGFGLINSGDVSRYLYPHYIGHHLGLDLHDIPSVSRYQKLKAGNVVTIEPGVYVPKDDKWPKAYQGIGVRVEDDIVVGKYSKDILNLTSGCVKEVEDIESLIRSGKVTTPGAYDELVELNI</sequence>
<dbReference type="PANTHER" id="PTHR43226">
    <property type="entry name" value="XAA-PRO AMINOPEPTIDASE 3"/>
    <property type="match status" value="1"/>
</dbReference>
<dbReference type="Pfam" id="PF00557">
    <property type="entry name" value="Peptidase_M24"/>
    <property type="match status" value="1"/>
</dbReference>
<evidence type="ECO:0000256" key="4">
    <source>
        <dbReference type="ARBA" id="ARBA00022801"/>
    </source>
</evidence>
<evidence type="ECO:0000256" key="5">
    <source>
        <dbReference type="ARBA" id="ARBA00023211"/>
    </source>
</evidence>
<dbReference type="GO" id="GO:0030145">
    <property type="term" value="F:manganese ion binding"/>
    <property type="evidence" value="ECO:0007669"/>
    <property type="project" value="InterPro"/>
</dbReference>
<keyword evidence="9" id="KW-1185">Reference proteome</keyword>
<dbReference type="RefSeq" id="XP_020075548.1">
    <property type="nucleotide sequence ID" value="XM_020218795.1"/>
</dbReference>
<evidence type="ECO:0000256" key="6">
    <source>
        <dbReference type="RuleBase" id="RU000590"/>
    </source>
</evidence>
<keyword evidence="4" id="KW-0378">Hydrolase</keyword>
<evidence type="ECO:0000313" key="8">
    <source>
        <dbReference type="EMBL" id="ODV66481.1"/>
    </source>
</evidence>
<dbReference type="Pfam" id="PF05195">
    <property type="entry name" value="AMP_N"/>
    <property type="match status" value="1"/>
</dbReference>
<dbReference type="GO" id="GO:0006508">
    <property type="term" value="P:proteolysis"/>
    <property type="evidence" value="ECO:0007669"/>
    <property type="project" value="TreeGrafter"/>
</dbReference>
<dbReference type="Proteomes" id="UP000095085">
    <property type="component" value="Unassembled WGS sequence"/>
</dbReference>
<proteinExistence type="inferred from homology"/>
<dbReference type="PANTHER" id="PTHR43226:SF4">
    <property type="entry name" value="XAA-PRO AMINOPEPTIDASE 3"/>
    <property type="match status" value="1"/>
</dbReference>
<dbReference type="OrthoDB" id="4215474at2759"/>
<protein>
    <recommendedName>
        <fullName evidence="7">Aminopeptidase P N-terminal domain-containing protein</fullName>
    </recommendedName>
</protein>
<evidence type="ECO:0000256" key="1">
    <source>
        <dbReference type="ARBA" id="ARBA00001936"/>
    </source>
</evidence>
<dbReference type="AlphaFoldDB" id="A0A1E4RGY8"/>
<keyword evidence="3 6" id="KW-0479">Metal-binding</keyword>
<dbReference type="InterPro" id="IPR007865">
    <property type="entry name" value="Aminopep_P_N"/>
</dbReference>
<dbReference type="EMBL" id="KV454542">
    <property type="protein sequence ID" value="ODV66481.1"/>
    <property type="molecule type" value="Genomic_DNA"/>
</dbReference>